<dbReference type="RefSeq" id="WP_094472440.1">
    <property type="nucleotide sequence ID" value="NZ_NOXT01000054.1"/>
</dbReference>
<dbReference type="AlphaFoldDB" id="A0A255Z478"/>
<evidence type="ECO:0000256" key="1">
    <source>
        <dbReference type="SAM" id="MobiDB-lite"/>
    </source>
</evidence>
<dbReference type="SUPFAM" id="SSF53300">
    <property type="entry name" value="vWA-like"/>
    <property type="match status" value="1"/>
</dbReference>
<accession>A0A255Z478</accession>
<dbReference type="SMART" id="SM00327">
    <property type="entry name" value="VWA"/>
    <property type="match status" value="1"/>
</dbReference>
<name>A0A255Z478_9SPHN</name>
<dbReference type="PANTHER" id="PTHR10338">
    <property type="entry name" value="INTER-ALPHA-TRYPSIN INHIBITOR HEAVY CHAIN FAMILY MEMBER"/>
    <property type="match status" value="1"/>
</dbReference>
<organism evidence="3 4">
    <name type="scientific">Sandarakinorhabdus cyanobacteriorum</name>
    <dbReference type="NCBI Taxonomy" id="1981098"/>
    <lineage>
        <taxon>Bacteria</taxon>
        <taxon>Pseudomonadati</taxon>
        <taxon>Pseudomonadota</taxon>
        <taxon>Alphaproteobacteria</taxon>
        <taxon>Sphingomonadales</taxon>
        <taxon>Sphingosinicellaceae</taxon>
        <taxon>Sandarakinorhabdus</taxon>
    </lineage>
</organism>
<evidence type="ECO:0000313" key="4">
    <source>
        <dbReference type="Proteomes" id="UP000216991"/>
    </source>
</evidence>
<dbReference type="PROSITE" id="PS50234">
    <property type="entry name" value="VWFA"/>
    <property type="match status" value="1"/>
</dbReference>
<proteinExistence type="predicted"/>
<gene>
    <name evidence="3" type="ORF">CHU93_01455</name>
</gene>
<dbReference type="InterPro" id="IPR036465">
    <property type="entry name" value="vWFA_dom_sf"/>
</dbReference>
<protein>
    <recommendedName>
        <fullName evidence="2">VWFA domain-containing protein</fullName>
    </recommendedName>
</protein>
<comment type="caution">
    <text evidence="3">The sequence shown here is derived from an EMBL/GenBank/DDBJ whole genome shotgun (WGS) entry which is preliminary data.</text>
</comment>
<evidence type="ECO:0000259" key="2">
    <source>
        <dbReference type="PROSITE" id="PS50234"/>
    </source>
</evidence>
<dbReference type="InterPro" id="IPR050934">
    <property type="entry name" value="ITIH"/>
</dbReference>
<dbReference type="OrthoDB" id="9805121at2"/>
<dbReference type="Proteomes" id="UP000216991">
    <property type="component" value="Unassembled WGS sequence"/>
</dbReference>
<dbReference type="PANTHER" id="PTHR10338:SF108">
    <property type="entry name" value="INTER-ALPHA-TRYPSIN INHIBITOR HEAVY CHAIN H4-LIKE PROTEIN"/>
    <property type="match status" value="1"/>
</dbReference>
<evidence type="ECO:0000313" key="3">
    <source>
        <dbReference type="EMBL" id="OYQ35724.1"/>
    </source>
</evidence>
<reference evidence="3 4" key="1">
    <citation type="submission" date="2017-07" db="EMBL/GenBank/DDBJ databases">
        <title>Sandarakinorhabdus cyanobacteriorum sp. nov., a novel bacterium isolated from cyanobacterial aggregates in a eutrophic lake.</title>
        <authorList>
            <person name="Cai H."/>
        </authorList>
    </citation>
    <scope>NUCLEOTIDE SEQUENCE [LARGE SCALE GENOMIC DNA]</scope>
    <source>
        <strain evidence="3 4">TH057</strain>
    </source>
</reference>
<keyword evidence="4" id="KW-1185">Reference proteome</keyword>
<dbReference type="InterPro" id="IPR002035">
    <property type="entry name" value="VWF_A"/>
</dbReference>
<dbReference type="EMBL" id="NOXT01000054">
    <property type="protein sequence ID" value="OYQ35724.1"/>
    <property type="molecule type" value="Genomic_DNA"/>
</dbReference>
<feature type="region of interest" description="Disordered" evidence="1">
    <location>
        <begin position="421"/>
        <end position="440"/>
    </location>
</feature>
<dbReference type="Pfam" id="PF00092">
    <property type="entry name" value="VWA"/>
    <property type="match status" value="1"/>
</dbReference>
<dbReference type="Gene3D" id="3.40.50.410">
    <property type="entry name" value="von Willebrand factor, type A domain"/>
    <property type="match status" value="1"/>
</dbReference>
<feature type="domain" description="VWFA" evidence="2">
    <location>
        <begin position="48"/>
        <end position="231"/>
    </location>
</feature>
<sequence length="440" mass="47546">MTSTTFSITAAFDRSLFWQHGGSVRYLVVRLNGQQEAVRQRTERPALNIALAIDASGSMAGEKLQAAKRAALGLVGRLTERDRLSVVSFASDVIVHLDGIACGPDNHERIAREINRLETRGMTNLSGGWMSAVECAAVIAEADPKMTARVIILSDGQANEGITNSGELAEHAGELRTRGVLTSALGIGDDYDEMLLRGMAEAGGGRLHDAELASEIETVLLGEIEDIYETAVERVELVLTVPPGVQSNMLGKGEGELRDGRLRFQLGAVQNGVERVAVFRVTCPKAQPGEELAFTVSANGMSAQDGAVLSADTPKVLLCAAVGALNNAQPRDTALVPLVARAWLAHVVAKAAAMNRVRAYREAGRMIAAELKHFRRYVGDLPEGIAMVEQLELLAQRADRELSPRLSKELMLNSSLLMESRMDRRGSGKESWSERIRRGE</sequence>